<evidence type="ECO:0000256" key="10">
    <source>
        <dbReference type="ARBA" id="ARBA00023214"/>
    </source>
</evidence>
<dbReference type="Pfam" id="PF00654">
    <property type="entry name" value="Voltage_CLC"/>
    <property type="match status" value="1"/>
</dbReference>
<dbReference type="InterPro" id="IPR051280">
    <property type="entry name" value="Cl-channel/antiporter"/>
</dbReference>
<feature type="transmembrane region" description="Helical" evidence="11">
    <location>
        <begin position="527"/>
        <end position="551"/>
    </location>
</feature>
<sequence>MSASQPAFTDYIEFEHSENSGNDSDEETLLFPGGVHSQQHEERSFFGLLTDIWRPGADAESSRVNHSFSTEEKRKLNLYESIDYFAPNSAVYRRWLARQPHRRAWDRWLMMGSIGVTTGLVAYSLYVVINALAEFKYGITRWLLLHTNLFVAWLFNTTVSLALVGGSSALVVGWAPAAVSSGVPEVMAYLNGILLPKVFNIFTVVVKFASCALAVASGLPVGPEGPMIHIGAALGAALSQGHSTTLGFSTKIFRRFRNPKDKRDFVTAGVAVGVATAFNAPIGGLLFAFEEVASFWQHSLGWQIFFACMCATLTLNLSRSAGKALFHSGSFGWFNQDVVFEAGVEISAHILAIVPAAVVGLLCGVLGIGFTLLNLKIARFRDATLSRYKWRRCIEPCVLVVVYVTGTMLLPRMFPCTPTRCVTYQNQVYCGIQNVTAALNGTGPPTDTPPLQLPLYTCSTGPVMADNGTWIPSTGTITPDSPTNASAVVFYNELATLMLNTGDETIKHLVSRGAHRRFSYQSLMVMLAWYFLGAAVAAGSAISSGLFVPMLMMGAILGRIVGLATTDIADKYGQLLSSWTMAGALSNPWSWIDPGAFALVGAGAFMSSVTRLTIALAVIMVEISDDVHMLLPVLVAIMVAKWVADAATHSLYHALLEVKCAPFLVHEPVSKFSLELLPVSTVMRSPVVTLELHMKVADIQAVLRDTSHNGYPVVRDSSAGQICLGLVTRGHLLALLQQLIDGYNSHGGTSRGAANGVSSAAAAAPHDGDAGAQAQRRQQQHQQPLLARQLSWSELNRKMMEPVEASRAAPEQQMVAIQNAADWEIDLAPGLLSQVVDLSPYVNSSALKVQETMSLQRAYILFRNMGLRHLVVVDEHNRVRGIVTRKDLLGFKLDEAVGRALRRVESAQQLGQANWLSSSPPATPPNRSAWRPQGAAFAMPLPAVR</sequence>
<dbReference type="SUPFAM" id="SSF54631">
    <property type="entry name" value="CBS-domain pair"/>
    <property type="match status" value="1"/>
</dbReference>
<evidence type="ECO:0000256" key="2">
    <source>
        <dbReference type="ARBA" id="ARBA00009476"/>
    </source>
</evidence>
<evidence type="ECO:0000256" key="9">
    <source>
        <dbReference type="ARBA" id="ARBA00023136"/>
    </source>
</evidence>
<feature type="transmembrane region" description="Helical" evidence="11">
    <location>
        <begin position="227"/>
        <end position="253"/>
    </location>
</feature>
<evidence type="ECO:0000256" key="1">
    <source>
        <dbReference type="ARBA" id="ARBA00004141"/>
    </source>
</evidence>
<dbReference type="EMBL" id="FNXT01001326">
    <property type="protein sequence ID" value="SZX78611.1"/>
    <property type="molecule type" value="Genomic_DNA"/>
</dbReference>
<keyword evidence="7 11" id="KW-0406">Ion transport</keyword>
<accession>A0A383WMI2</accession>
<dbReference type="InterPro" id="IPR001807">
    <property type="entry name" value="ClC"/>
</dbReference>
<dbReference type="Proteomes" id="UP000256970">
    <property type="component" value="Unassembled WGS sequence"/>
</dbReference>
<dbReference type="SMART" id="SM00116">
    <property type="entry name" value="CBS"/>
    <property type="match status" value="2"/>
</dbReference>
<dbReference type="Gene3D" id="1.10.3080.10">
    <property type="entry name" value="Clc chloride channel"/>
    <property type="match status" value="1"/>
</dbReference>
<evidence type="ECO:0000313" key="13">
    <source>
        <dbReference type="Proteomes" id="UP000256970"/>
    </source>
</evidence>
<dbReference type="PANTHER" id="PTHR11689:SF89">
    <property type="entry name" value="CHLORIDE CHANNEL PROTEIN"/>
    <property type="match status" value="1"/>
</dbReference>
<dbReference type="InterPro" id="IPR000644">
    <property type="entry name" value="CBS_dom"/>
</dbReference>
<feature type="transmembrane region" description="Helical" evidence="11">
    <location>
        <begin position="350"/>
        <end position="373"/>
    </location>
</feature>
<keyword evidence="4 11" id="KW-0812">Transmembrane</keyword>
<name>A0A383WMI2_TETOB</name>
<comment type="similarity">
    <text evidence="2 11">Belongs to the chloride channel (TC 2.A.49) family.</text>
</comment>
<dbReference type="GO" id="GO:0016020">
    <property type="term" value="C:membrane"/>
    <property type="evidence" value="ECO:0007669"/>
    <property type="project" value="UniProtKB-SubCell"/>
</dbReference>
<evidence type="ECO:0000256" key="8">
    <source>
        <dbReference type="ARBA" id="ARBA00023122"/>
    </source>
</evidence>
<feature type="transmembrane region" description="Helical" evidence="11">
    <location>
        <begin position="198"/>
        <end position="221"/>
    </location>
</feature>
<reference evidence="12 13" key="1">
    <citation type="submission" date="2016-10" db="EMBL/GenBank/DDBJ databases">
        <authorList>
            <person name="Cai Z."/>
        </authorList>
    </citation>
    <scope>NUCLEOTIDE SEQUENCE [LARGE SCALE GENOMIC DNA]</scope>
</reference>
<dbReference type="PANTHER" id="PTHR11689">
    <property type="entry name" value="CHLORIDE CHANNEL PROTEIN CLC FAMILY MEMBER"/>
    <property type="match status" value="1"/>
</dbReference>
<evidence type="ECO:0000256" key="6">
    <source>
        <dbReference type="ARBA" id="ARBA00022989"/>
    </source>
</evidence>
<dbReference type="PRINTS" id="PR00762">
    <property type="entry name" value="CLCHANNEL"/>
</dbReference>
<proteinExistence type="inferred from homology"/>
<dbReference type="GO" id="GO:0005254">
    <property type="term" value="F:chloride channel activity"/>
    <property type="evidence" value="ECO:0007669"/>
    <property type="project" value="UniProtKB-UniRule"/>
</dbReference>
<comment type="subcellular location">
    <subcellularLocation>
        <location evidence="1 11">Membrane</location>
        <topology evidence="1 11">Multi-pass membrane protein</topology>
    </subcellularLocation>
</comment>
<evidence type="ECO:0000256" key="7">
    <source>
        <dbReference type="ARBA" id="ARBA00023065"/>
    </source>
</evidence>
<protein>
    <recommendedName>
        <fullName evidence="11">Chloride channel protein</fullName>
    </recommendedName>
</protein>
<dbReference type="STRING" id="3088.A0A383WMI2"/>
<dbReference type="InterPro" id="IPR046342">
    <property type="entry name" value="CBS_dom_sf"/>
</dbReference>
<organism evidence="12 13">
    <name type="scientific">Tetradesmus obliquus</name>
    <name type="common">Green alga</name>
    <name type="synonym">Acutodesmus obliquus</name>
    <dbReference type="NCBI Taxonomy" id="3088"/>
    <lineage>
        <taxon>Eukaryota</taxon>
        <taxon>Viridiplantae</taxon>
        <taxon>Chlorophyta</taxon>
        <taxon>core chlorophytes</taxon>
        <taxon>Chlorophyceae</taxon>
        <taxon>CS clade</taxon>
        <taxon>Sphaeropleales</taxon>
        <taxon>Scenedesmaceae</taxon>
        <taxon>Tetradesmus</taxon>
    </lineage>
</organism>
<evidence type="ECO:0000256" key="4">
    <source>
        <dbReference type="ARBA" id="ARBA00022692"/>
    </source>
</evidence>
<dbReference type="Pfam" id="PF00571">
    <property type="entry name" value="CBS"/>
    <property type="match status" value="2"/>
</dbReference>
<keyword evidence="3 11" id="KW-0813">Transport</keyword>
<dbReference type="PROSITE" id="PS51371">
    <property type="entry name" value="CBS"/>
    <property type="match status" value="2"/>
</dbReference>
<keyword evidence="5" id="KW-0677">Repeat</keyword>
<dbReference type="OrthoDB" id="428525at2759"/>
<dbReference type="SUPFAM" id="SSF81340">
    <property type="entry name" value="Clc chloride channel"/>
    <property type="match status" value="1"/>
</dbReference>
<dbReference type="AlphaFoldDB" id="A0A383WMI2"/>
<dbReference type="Gene3D" id="3.10.580.10">
    <property type="entry name" value="CBS-domain"/>
    <property type="match status" value="2"/>
</dbReference>
<keyword evidence="10 11" id="KW-0868">Chloride</keyword>
<evidence type="ECO:0000313" key="12">
    <source>
        <dbReference type="EMBL" id="SZX78611.1"/>
    </source>
</evidence>
<comment type="caution">
    <text evidence="11">Lacks conserved residue(s) required for the propagation of feature annotation.</text>
</comment>
<keyword evidence="13" id="KW-1185">Reference proteome</keyword>
<feature type="transmembrane region" description="Helical" evidence="11">
    <location>
        <begin position="108"/>
        <end position="129"/>
    </location>
</feature>
<evidence type="ECO:0000256" key="3">
    <source>
        <dbReference type="ARBA" id="ARBA00022448"/>
    </source>
</evidence>
<dbReference type="CDD" id="cd04591">
    <property type="entry name" value="CBS_pair_voltage-gated_CLC_euk_bac"/>
    <property type="match status" value="1"/>
</dbReference>
<gene>
    <name evidence="12" type="ORF">BQ4739_LOCUS18932</name>
</gene>
<keyword evidence="6 11" id="KW-1133">Transmembrane helix</keyword>
<evidence type="ECO:0000256" key="11">
    <source>
        <dbReference type="RuleBase" id="RU361221"/>
    </source>
</evidence>
<keyword evidence="9 11" id="KW-0472">Membrane</keyword>
<keyword evidence="8" id="KW-0129">CBS domain</keyword>
<evidence type="ECO:0000256" key="5">
    <source>
        <dbReference type="ARBA" id="ARBA00022737"/>
    </source>
</evidence>
<feature type="transmembrane region" description="Helical" evidence="11">
    <location>
        <begin position="265"/>
        <end position="288"/>
    </location>
</feature>
<feature type="transmembrane region" description="Helical" evidence="11">
    <location>
        <begin position="149"/>
        <end position="177"/>
    </location>
</feature>
<dbReference type="InterPro" id="IPR014743">
    <property type="entry name" value="Cl-channel_core"/>
</dbReference>